<feature type="domain" description="Jacalin-type lectin" evidence="2">
    <location>
        <begin position="152"/>
        <end position="301"/>
    </location>
</feature>
<dbReference type="InterPro" id="IPR013783">
    <property type="entry name" value="Ig-like_fold"/>
</dbReference>
<dbReference type="Pfam" id="PF00188">
    <property type="entry name" value="CAP"/>
    <property type="match status" value="1"/>
</dbReference>
<dbReference type="InterPro" id="IPR018244">
    <property type="entry name" value="Allrgn_V5/Tpx1_CS"/>
</dbReference>
<dbReference type="Gene3D" id="3.40.33.10">
    <property type="entry name" value="CAP"/>
    <property type="match status" value="1"/>
</dbReference>
<dbReference type="RefSeq" id="WP_084424242.1">
    <property type="nucleotide sequence ID" value="NZ_FWXV01000001.1"/>
</dbReference>
<dbReference type="Gene3D" id="2.60.40.10">
    <property type="entry name" value="Immunoglobulins"/>
    <property type="match status" value="1"/>
</dbReference>
<gene>
    <name evidence="3" type="ORF">SAMN05661093_00297</name>
</gene>
<organism evidence="3 4">
    <name type="scientific">Kibdelosporangium aridum</name>
    <dbReference type="NCBI Taxonomy" id="2030"/>
    <lineage>
        <taxon>Bacteria</taxon>
        <taxon>Bacillati</taxon>
        <taxon>Actinomycetota</taxon>
        <taxon>Actinomycetes</taxon>
        <taxon>Pseudonocardiales</taxon>
        <taxon>Pseudonocardiaceae</taxon>
        <taxon>Kibdelosporangium</taxon>
    </lineage>
</organism>
<dbReference type="InterPro" id="IPR036404">
    <property type="entry name" value="Jacalin-like_lectin_dom_sf"/>
</dbReference>
<dbReference type="SMART" id="SM00198">
    <property type="entry name" value="SCP"/>
    <property type="match status" value="1"/>
</dbReference>
<feature type="domain" description="SCP" evidence="1">
    <location>
        <begin position="9"/>
        <end position="134"/>
    </location>
</feature>
<dbReference type="SUPFAM" id="SSF55797">
    <property type="entry name" value="PR-1-like"/>
    <property type="match status" value="1"/>
</dbReference>
<dbReference type="InterPro" id="IPR001229">
    <property type="entry name" value="Jacalin-like_lectin_dom"/>
</dbReference>
<dbReference type="GO" id="GO:0005576">
    <property type="term" value="C:extracellular region"/>
    <property type="evidence" value="ECO:0007669"/>
    <property type="project" value="InterPro"/>
</dbReference>
<dbReference type="EMBL" id="FWXV01000001">
    <property type="protein sequence ID" value="SMC51056.1"/>
    <property type="molecule type" value="Genomic_DNA"/>
</dbReference>
<evidence type="ECO:0000313" key="4">
    <source>
        <dbReference type="Proteomes" id="UP000192674"/>
    </source>
</evidence>
<dbReference type="SMART" id="SM00915">
    <property type="entry name" value="Jacalin"/>
    <property type="match status" value="1"/>
</dbReference>
<name>A0A1Y5WX17_KIBAR</name>
<dbReference type="PROSITE" id="PS01009">
    <property type="entry name" value="CRISP_1"/>
    <property type="match status" value="1"/>
</dbReference>
<dbReference type="AlphaFoldDB" id="A0A1Y5WX17"/>
<dbReference type="PRINTS" id="PR00837">
    <property type="entry name" value="V5TPXLIKE"/>
</dbReference>
<evidence type="ECO:0000259" key="2">
    <source>
        <dbReference type="SMART" id="SM00915"/>
    </source>
</evidence>
<dbReference type="InterPro" id="IPR035940">
    <property type="entry name" value="CAP_sf"/>
</dbReference>
<dbReference type="OrthoDB" id="9794228at2"/>
<dbReference type="Gene3D" id="2.100.10.30">
    <property type="entry name" value="Jacalin-like lectin domain"/>
    <property type="match status" value="1"/>
</dbReference>
<evidence type="ECO:0000259" key="1">
    <source>
        <dbReference type="SMART" id="SM00198"/>
    </source>
</evidence>
<dbReference type="InterPro" id="IPR008964">
    <property type="entry name" value="Invasin/intimin_cell_adhesion"/>
</dbReference>
<accession>A0A1Y5WX17</accession>
<sequence>MTASSLSAAEKQLVLDMHNQYRSEVGLPGLVWDDGLASGAQDWADRIANGDMVHSDTPYGENISRADTLQWAIEGMYEERELYHGETAYGNKPWGHYTQMVWKDTKKIGVGGYNRTDGTTLYVFRYDPPGNYGGQAAPFSNQATVGPVGVASATFDDTEQAKALEQKGKRLTKLVLRWGDVVDSITAVYGDEALGEHGGRGIPPETGTISEVPIARHDPIVEVAGFHGKWFVGHYVQQMSFKTKLGKTYGPFGSRNHADTSAAFSLKIPEWHRIRALFGSVTPANNNASKVLGQIGFALAPASALFPKPTVGLGILEGDNQTAKKPPGSGVVFPRLLRVRVSEANLVPVAGVTVTFAAAGAGARAALDGGRPAQSVQVKTDQDGTASALGVADALGTIQVTATVDTGPEPRTVTFSLTAVN</sequence>
<protein>
    <submittedName>
        <fullName evidence="3">Cysteine-rich secretory protein family protein</fullName>
    </submittedName>
</protein>
<evidence type="ECO:0000313" key="3">
    <source>
        <dbReference type="EMBL" id="SMC51056.1"/>
    </source>
</evidence>
<dbReference type="SUPFAM" id="SSF49373">
    <property type="entry name" value="Invasin/intimin cell-adhesion fragments"/>
    <property type="match status" value="1"/>
</dbReference>
<keyword evidence="4" id="KW-1185">Reference proteome</keyword>
<reference evidence="3 4" key="1">
    <citation type="submission" date="2017-04" db="EMBL/GenBank/DDBJ databases">
        <authorList>
            <person name="Afonso C.L."/>
            <person name="Miller P.J."/>
            <person name="Scott M.A."/>
            <person name="Spackman E."/>
            <person name="Goraichik I."/>
            <person name="Dimitrov K.M."/>
            <person name="Suarez D.L."/>
            <person name="Swayne D.E."/>
        </authorList>
    </citation>
    <scope>NUCLEOTIDE SEQUENCE [LARGE SCALE GENOMIC DNA]</scope>
    <source>
        <strain evidence="3 4">DSM 43828</strain>
    </source>
</reference>
<dbReference type="Proteomes" id="UP000192674">
    <property type="component" value="Unassembled WGS sequence"/>
</dbReference>
<proteinExistence type="predicted"/>
<dbReference type="GO" id="GO:0005975">
    <property type="term" value="P:carbohydrate metabolic process"/>
    <property type="evidence" value="ECO:0007669"/>
    <property type="project" value="UniProtKB-ARBA"/>
</dbReference>
<dbReference type="SUPFAM" id="SSF51101">
    <property type="entry name" value="Mannose-binding lectins"/>
    <property type="match status" value="1"/>
</dbReference>
<dbReference type="PANTHER" id="PTHR10334">
    <property type="entry name" value="CYSTEINE-RICH SECRETORY PROTEIN-RELATED"/>
    <property type="match status" value="1"/>
</dbReference>
<dbReference type="InterPro" id="IPR001283">
    <property type="entry name" value="CRISP-related"/>
</dbReference>
<dbReference type="InterPro" id="IPR014044">
    <property type="entry name" value="CAP_dom"/>
</dbReference>